<feature type="region of interest" description="Disordered" evidence="2">
    <location>
        <begin position="230"/>
        <end position="251"/>
    </location>
</feature>
<comment type="similarity">
    <text evidence="1">Belongs to the VPS72/YL1 family.</text>
</comment>
<dbReference type="InterPro" id="IPR013272">
    <property type="entry name" value="Vps72/YL1_C"/>
</dbReference>
<feature type="compositionally biased region" description="Acidic residues" evidence="2">
    <location>
        <begin position="56"/>
        <end position="81"/>
    </location>
</feature>
<sequence>MNEDASPAGAGDRDNESSSADDETEEEPVVESLVEGRAKRATAGNRLNALLKKEQDDDLELLFAEDEEEEDVEFEDEDENASDAHLDSSSDEEDQGPTKGDDDLAGEKELQKQDRAERQKKRKAQGLFKRPGGPRKKVKIDPSATPTTPTTPAPRQRKKSERVSWVHTEADAPVRVSSRKHTVKNREVIHQRLVQSEQSRLKVMQQMEEAAKRKQAAKPKALTQADRLEEAAKTERKNAKSLNRWEEAEKKRSEEQRARLEALHNRQLTGPVIRWWSGLARWVNGKIGQLGVKEIRGAGFVEKPTVRKEKETNVNGEYRIPYSGFDDHYRSSEMPGIVHPHALTESSVPLHLQNNYHDSSQQQITFAPPQGPYGFLDGIHAYAALPMQHHQAEFTGTADGDSTPQSYPQTPFARPTEQRPALPAPNRPIVPEVEFMSRTLVALKNVDANALKLPELQNSVLVKKKSGKLQRPTSEICAITMRPAKFRDPKTGLAYANSYAYKEIQRLRRGGSRWSNLLGCYVGPVNSPARGVPEGFWKKA</sequence>
<dbReference type="SMART" id="SM00993">
    <property type="entry name" value="YL1_C"/>
    <property type="match status" value="1"/>
</dbReference>
<dbReference type="InterPro" id="IPR046757">
    <property type="entry name" value="YL1_N"/>
</dbReference>
<feature type="region of interest" description="Disordered" evidence="2">
    <location>
        <begin position="1"/>
        <end position="181"/>
    </location>
</feature>
<feature type="compositionally biased region" description="Low complexity" evidence="2">
    <location>
        <begin position="142"/>
        <end position="154"/>
    </location>
</feature>
<keyword evidence="5" id="KW-1185">Reference proteome</keyword>
<dbReference type="EMBL" id="JAFEKC020000013">
    <property type="protein sequence ID" value="KAK0511389.1"/>
    <property type="molecule type" value="Genomic_DNA"/>
</dbReference>
<dbReference type="PANTHER" id="PTHR13275">
    <property type="entry name" value="YL-1 PROTEIN TRANSCRIPTION FACTOR-LIKE 1"/>
    <property type="match status" value="1"/>
</dbReference>
<feature type="compositionally biased region" description="Basic and acidic residues" evidence="2">
    <location>
        <begin position="99"/>
        <end position="117"/>
    </location>
</feature>
<protein>
    <recommendedName>
        <fullName evidence="3">Vps72/YL1 C-terminal domain-containing protein</fullName>
    </recommendedName>
</protein>
<organism evidence="4 5">
    <name type="scientific">Cladonia borealis</name>
    <dbReference type="NCBI Taxonomy" id="184061"/>
    <lineage>
        <taxon>Eukaryota</taxon>
        <taxon>Fungi</taxon>
        <taxon>Dikarya</taxon>
        <taxon>Ascomycota</taxon>
        <taxon>Pezizomycotina</taxon>
        <taxon>Lecanoromycetes</taxon>
        <taxon>OSLEUM clade</taxon>
        <taxon>Lecanoromycetidae</taxon>
        <taxon>Lecanorales</taxon>
        <taxon>Lecanorineae</taxon>
        <taxon>Cladoniaceae</taxon>
        <taxon>Cladonia</taxon>
    </lineage>
</organism>
<evidence type="ECO:0000256" key="1">
    <source>
        <dbReference type="ARBA" id="ARBA00006832"/>
    </source>
</evidence>
<feature type="compositionally biased region" description="Polar residues" evidence="2">
    <location>
        <begin position="400"/>
        <end position="409"/>
    </location>
</feature>
<dbReference type="AlphaFoldDB" id="A0AA39R024"/>
<name>A0AA39R024_9LECA</name>
<dbReference type="Pfam" id="PF05764">
    <property type="entry name" value="YL1"/>
    <property type="match status" value="1"/>
</dbReference>
<dbReference type="Proteomes" id="UP001166286">
    <property type="component" value="Unassembled WGS sequence"/>
</dbReference>
<gene>
    <name evidence="4" type="ORF">JMJ35_005962</name>
</gene>
<accession>A0AA39R024</accession>
<evidence type="ECO:0000259" key="3">
    <source>
        <dbReference type="SMART" id="SM00993"/>
    </source>
</evidence>
<feature type="domain" description="Vps72/YL1 C-terminal" evidence="3">
    <location>
        <begin position="475"/>
        <end position="504"/>
    </location>
</feature>
<dbReference type="Pfam" id="PF08265">
    <property type="entry name" value="YL1_C"/>
    <property type="match status" value="1"/>
</dbReference>
<reference evidence="4" key="1">
    <citation type="submission" date="2023-03" db="EMBL/GenBank/DDBJ databases">
        <title>Complete genome of Cladonia borealis.</title>
        <authorList>
            <person name="Park H."/>
        </authorList>
    </citation>
    <scope>NUCLEOTIDE SEQUENCE</scope>
    <source>
        <strain evidence="4">ANT050790</strain>
    </source>
</reference>
<evidence type="ECO:0000313" key="4">
    <source>
        <dbReference type="EMBL" id="KAK0511389.1"/>
    </source>
</evidence>
<feature type="compositionally biased region" description="Acidic residues" evidence="2">
    <location>
        <begin position="19"/>
        <end position="29"/>
    </location>
</feature>
<comment type="caution">
    <text evidence="4">The sequence shown here is derived from an EMBL/GenBank/DDBJ whole genome shotgun (WGS) entry which is preliminary data.</text>
</comment>
<evidence type="ECO:0000313" key="5">
    <source>
        <dbReference type="Proteomes" id="UP001166286"/>
    </source>
</evidence>
<feature type="compositionally biased region" description="Basic and acidic residues" evidence="2">
    <location>
        <begin position="161"/>
        <end position="172"/>
    </location>
</feature>
<dbReference type="GO" id="GO:0005634">
    <property type="term" value="C:nucleus"/>
    <property type="evidence" value="ECO:0007669"/>
    <property type="project" value="TreeGrafter"/>
</dbReference>
<proteinExistence type="inferred from homology"/>
<dbReference type="PANTHER" id="PTHR13275:SF4">
    <property type="entry name" value="VACUOLAR PROTEIN SORTING-ASSOCIATED PROTEIN 72 HOMOLOG"/>
    <property type="match status" value="1"/>
</dbReference>
<feature type="region of interest" description="Disordered" evidence="2">
    <location>
        <begin position="394"/>
        <end position="426"/>
    </location>
</feature>
<evidence type="ECO:0000256" key="2">
    <source>
        <dbReference type="SAM" id="MobiDB-lite"/>
    </source>
</evidence>